<sequence length="93" mass="9366">CFMAAFIGLEHGVKASGGFKDGGAASTEGKGGGPMVAVVVETCTTACELEGRDNHVTEVADAGHTEAYGHGSVAVAENCSRTEGVPRESVVKV</sequence>
<evidence type="ECO:0000313" key="1">
    <source>
        <dbReference type="EMBL" id="RRT35301.1"/>
    </source>
</evidence>
<dbReference type="EMBL" id="AMZH03025241">
    <property type="protein sequence ID" value="RRT35301.1"/>
    <property type="molecule type" value="Genomic_DNA"/>
</dbReference>
<name>A0A426X742_ENSVE</name>
<protein>
    <submittedName>
        <fullName evidence="1">Uncharacterized protein</fullName>
    </submittedName>
</protein>
<accession>A0A426X742</accession>
<reference evidence="1 2" key="1">
    <citation type="journal article" date="2014" name="Agronomy (Basel)">
        <title>A Draft Genome Sequence for Ensete ventricosum, the Drought-Tolerant Tree Against Hunger.</title>
        <authorList>
            <person name="Harrison J."/>
            <person name="Moore K.A."/>
            <person name="Paszkiewicz K."/>
            <person name="Jones T."/>
            <person name="Grant M."/>
            <person name="Ambacheew D."/>
            <person name="Muzemil S."/>
            <person name="Studholme D.J."/>
        </authorList>
    </citation>
    <scope>NUCLEOTIDE SEQUENCE [LARGE SCALE GENOMIC DNA]</scope>
</reference>
<comment type="caution">
    <text evidence="1">The sequence shown here is derived from an EMBL/GenBank/DDBJ whole genome shotgun (WGS) entry which is preliminary data.</text>
</comment>
<gene>
    <name evidence="1" type="ORF">B296_00058611</name>
</gene>
<dbReference type="AlphaFoldDB" id="A0A426X742"/>
<evidence type="ECO:0000313" key="2">
    <source>
        <dbReference type="Proteomes" id="UP000287651"/>
    </source>
</evidence>
<proteinExistence type="predicted"/>
<dbReference type="Proteomes" id="UP000287651">
    <property type="component" value="Unassembled WGS sequence"/>
</dbReference>
<feature type="non-terminal residue" evidence="1">
    <location>
        <position position="1"/>
    </location>
</feature>
<organism evidence="1 2">
    <name type="scientific">Ensete ventricosum</name>
    <name type="common">Abyssinian banana</name>
    <name type="synonym">Musa ensete</name>
    <dbReference type="NCBI Taxonomy" id="4639"/>
    <lineage>
        <taxon>Eukaryota</taxon>
        <taxon>Viridiplantae</taxon>
        <taxon>Streptophyta</taxon>
        <taxon>Embryophyta</taxon>
        <taxon>Tracheophyta</taxon>
        <taxon>Spermatophyta</taxon>
        <taxon>Magnoliopsida</taxon>
        <taxon>Liliopsida</taxon>
        <taxon>Zingiberales</taxon>
        <taxon>Musaceae</taxon>
        <taxon>Ensete</taxon>
    </lineage>
</organism>